<feature type="domain" description="DUF306" evidence="1">
    <location>
        <begin position="328"/>
        <end position="438"/>
    </location>
</feature>
<gene>
    <name evidence="3" type="ORF">NP589_04745</name>
</gene>
<dbReference type="EMBL" id="JANIBL010000010">
    <property type="protein sequence ID" value="MCQ8116724.1"/>
    <property type="molecule type" value="Genomic_DNA"/>
</dbReference>
<dbReference type="InterPro" id="IPR038139">
    <property type="entry name" value="NlpE_C_sf"/>
</dbReference>
<comment type="caution">
    <text evidence="3">The sequence shown here is derived from an EMBL/GenBank/DDBJ whole genome shotgun (WGS) entry which is preliminary data.</text>
</comment>
<evidence type="ECO:0000259" key="2">
    <source>
        <dbReference type="Pfam" id="PF17185"/>
    </source>
</evidence>
<dbReference type="InterPro" id="IPR007298">
    <property type="entry name" value="Cu-R_lipoprotein_NlpE"/>
</dbReference>
<protein>
    <submittedName>
        <fullName evidence="3">YbaY family lipoprotein</fullName>
    </submittedName>
</protein>
<keyword evidence="3" id="KW-0449">Lipoprotein</keyword>
<evidence type="ECO:0000313" key="4">
    <source>
        <dbReference type="Proteomes" id="UP001524570"/>
    </source>
</evidence>
<feature type="domain" description="NlpE C-terminal OB" evidence="2">
    <location>
        <begin position="229"/>
        <end position="316"/>
    </location>
</feature>
<proteinExistence type="predicted"/>
<reference evidence="3 4" key="1">
    <citation type="submission" date="2022-07" db="EMBL/GenBank/DDBJ databases">
        <title>Methylomonas rivi sp. nov., Methylomonas rosea sp. nov., Methylomonas aureus sp. nov. and Methylomonas subterranea sp. nov., four novel methanotrophs isolated from a freshwater creek and the deep terrestrial subsurface.</title>
        <authorList>
            <person name="Abin C."/>
            <person name="Sankaranarayanan K."/>
            <person name="Garner C."/>
            <person name="Sindelar R."/>
            <person name="Kotary K."/>
            <person name="Garner R."/>
            <person name="Barclay S."/>
            <person name="Lawson P."/>
            <person name="Krumholz L."/>
        </authorList>
    </citation>
    <scope>NUCLEOTIDE SEQUENCE [LARGE SCALE GENOMIC DNA]</scope>
    <source>
        <strain evidence="3 4">WSC-7</strain>
    </source>
</reference>
<keyword evidence="4" id="KW-1185">Reference proteome</keyword>
<dbReference type="Pfam" id="PF09619">
    <property type="entry name" value="YscW"/>
    <property type="match status" value="1"/>
</dbReference>
<dbReference type="Gene3D" id="2.40.128.640">
    <property type="match status" value="1"/>
</dbReference>
<name>A0ABT1TPM1_9GAMM</name>
<dbReference type="RefSeq" id="WP_256605955.1">
    <property type="nucleotide sequence ID" value="NZ_JANIBL010000010.1"/>
</dbReference>
<sequence>MTVSGTAAYRQRIAMPPDAVLSVQLEDVTLADAQSPVLAEFSEHFGDRQVPIAFTLPVPKTAIHANHRYNLRASITVGGTLRFTTTRLYPVLTDDRLSQVDLLLDAVTASAAGRSANVLPTPLSLPASFAAALPCADCPGIMQTLTLRGDGLYRLRRVYQEKPNGLFAEAGGWKITDNVLRLNNGTETSLFAILDNDTLRQLDAAGQPIKSPAYLDLRRNIQVDPLNDSVQWYGKFQYMADAATFTECASGLSWPVVMTGDYLTAERNYSKSAVTPGSPLWVTFKGRLEQRPGMEGPVIEQMVIEKFNASQPEKACKPTASNAGLAIAELKNTYWKLLNIGDQQIPISPSATNQIHMILANQGSRVSGFSGCNQFTGSFKHSSQELRFSQMAGTMMACSSPAMELETKVLEALNTTTHYRIEGEHLLLLTGNKVIARFESLYLR</sequence>
<evidence type="ECO:0000313" key="3">
    <source>
        <dbReference type="EMBL" id="MCQ8116724.1"/>
    </source>
</evidence>
<organism evidence="3 4">
    <name type="scientific">Methylomonas rosea</name>
    <dbReference type="NCBI Taxonomy" id="2952227"/>
    <lineage>
        <taxon>Bacteria</taxon>
        <taxon>Pseudomonadati</taxon>
        <taxon>Pseudomonadota</taxon>
        <taxon>Gammaproteobacteria</taxon>
        <taxon>Methylococcales</taxon>
        <taxon>Methylococcaceae</taxon>
        <taxon>Methylomonas</taxon>
    </lineage>
</organism>
<dbReference type="Gene3D" id="2.40.50.540">
    <property type="match status" value="1"/>
</dbReference>
<dbReference type="InterPro" id="IPR033450">
    <property type="entry name" value="NlpE_C"/>
</dbReference>
<dbReference type="InterPro" id="IPR038670">
    <property type="entry name" value="HslJ-like_sf"/>
</dbReference>
<dbReference type="Proteomes" id="UP001524570">
    <property type="component" value="Unassembled WGS sequence"/>
</dbReference>
<dbReference type="Pfam" id="PF03724">
    <property type="entry name" value="META"/>
    <property type="match status" value="1"/>
</dbReference>
<dbReference type="InterPro" id="IPR039366">
    <property type="entry name" value="Pilotin"/>
</dbReference>
<dbReference type="InterPro" id="IPR005184">
    <property type="entry name" value="DUF306_Meta_HslJ"/>
</dbReference>
<dbReference type="Pfam" id="PF04170">
    <property type="entry name" value="NlpE"/>
    <property type="match status" value="1"/>
</dbReference>
<evidence type="ECO:0000259" key="1">
    <source>
        <dbReference type="Pfam" id="PF03724"/>
    </source>
</evidence>
<dbReference type="PANTHER" id="PTHR38013">
    <property type="entry name" value="GLYCOPROTEIN/POLYSACCHARIDE METABOLISM"/>
    <property type="match status" value="1"/>
</dbReference>
<dbReference type="InterPro" id="IPR053196">
    <property type="entry name" value="Lipoprotein_YbaY-like"/>
</dbReference>
<dbReference type="Pfam" id="PF17185">
    <property type="entry name" value="NlpE_C"/>
    <property type="match status" value="1"/>
</dbReference>
<dbReference type="PANTHER" id="PTHR38013:SF1">
    <property type="entry name" value="GLYCOPROTEIN_POLYSACCHARIDE METABOLISM"/>
    <property type="match status" value="1"/>
</dbReference>
<accession>A0ABT1TPM1</accession>
<dbReference type="Gene3D" id="2.40.128.270">
    <property type="match status" value="1"/>
</dbReference>